<organism evidence="3 4">
    <name type="scientific">Luteitalea pratensis</name>
    <dbReference type="NCBI Taxonomy" id="1855912"/>
    <lineage>
        <taxon>Bacteria</taxon>
        <taxon>Pseudomonadati</taxon>
        <taxon>Acidobacteriota</taxon>
        <taxon>Vicinamibacteria</taxon>
        <taxon>Vicinamibacterales</taxon>
        <taxon>Vicinamibacteraceae</taxon>
        <taxon>Luteitalea</taxon>
    </lineage>
</organism>
<keyword evidence="1" id="KW-0739">Sodium transport</keyword>
<dbReference type="GO" id="GO:0015813">
    <property type="term" value="P:L-glutamate transmembrane transport"/>
    <property type="evidence" value="ECO:0007669"/>
    <property type="project" value="UniProtKB-UniRule"/>
</dbReference>
<dbReference type="HAMAP" id="MF_02062">
    <property type="entry name" value="GltS"/>
    <property type="match status" value="1"/>
</dbReference>
<feature type="transmembrane region" description="Helical" evidence="1">
    <location>
        <begin position="319"/>
        <end position="342"/>
    </location>
</feature>
<comment type="function">
    <text evidence="1">Catalyzes the sodium-dependent transport of glutamate.</text>
</comment>
<keyword evidence="4" id="KW-1185">Reference proteome</keyword>
<dbReference type="NCBIfam" id="TIGR00210">
    <property type="entry name" value="gltS"/>
    <property type="match status" value="1"/>
</dbReference>
<feature type="transmembrane region" description="Helical" evidence="1">
    <location>
        <begin position="71"/>
        <end position="92"/>
    </location>
</feature>
<feature type="transmembrane region" description="Helical" evidence="1">
    <location>
        <begin position="128"/>
        <end position="152"/>
    </location>
</feature>
<dbReference type="STRING" id="1855912.LuPra_03002"/>
<dbReference type="PANTHER" id="PTHR36178">
    <property type="entry name" value="SLR0625 PROTEIN"/>
    <property type="match status" value="1"/>
</dbReference>
<feature type="transmembrane region" description="Helical" evidence="1">
    <location>
        <begin position="387"/>
        <end position="413"/>
    </location>
</feature>
<dbReference type="PANTHER" id="PTHR36178:SF1">
    <property type="entry name" value="SODIUM_GLUTAMATE SYMPORTER"/>
    <property type="match status" value="1"/>
</dbReference>
<keyword evidence="1" id="KW-1003">Cell membrane</keyword>
<evidence type="ECO:0000313" key="4">
    <source>
        <dbReference type="Proteomes" id="UP000076079"/>
    </source>
</evidence>
<protein>
    <recommendedName>
        <fullName evidence="1 2">Sodium/glutamate symporter</fullName>
    </recommendedName>
</protein>
<keyword evidence="1" id="KW-1133">Transmembrane helix</keyword>
<keyword evidence="1" id="KW-0406">Ion transport</keyword>
<reference evidence="4" key="2">
    <citation type="submission" date="2016-04" db="EMBL/GenBank/DDBJ databases">
        <title>First Complete Genome Sequence of a Subdivision 6 Acidobacterium.</title>
        <authorList>
            <person name="Huang S."/>
            <person name="Vieira S."/>
            <person name="Bunk B."/>
            <person name="Riedel T."/>
            <person name="Sproeer C."/>
            <person name="Overmann J."/>
        </authorList>
    </citation>
    <scope>NUCLEOTIDE SEQUENCE [LARGE SCALE GENOMIC DNA]</scope>
    <source>
        <strain evidence="4">DSM 100886 HEG_-6_39</strain>
    </source>
</reference>
<comment type="similarity">
    <text evidence="1">Belongs to the glutamate:Na(+) symporter (ESS) (TC 2.A.27) family.</text>
</comment>
<accession>A0A143PNV6</accession>
<evidence type="ECO:0000256" key="2">
    <source>
        <dbReference type="NCBIfam" id="TIGR00210"/>
    </source>
</evidence>
<dbReference type="KEGG" id="abac:LuPra_03002"/>
<name>A0A143PNV6_LUTPR</name>
<keyword evidence="1" id="KW-0915">Sodium</keyword>
<dbReference type="AlphaFoldDB" id="A0A143PNV6"/>
<proteinExistence type="inferred from homology"/>
<dbReference type="EMBL" id="CP015136">
    <property type="protein sequence ID" value="AMY09778.1"/>
    <property type="molecule type" value="Genomic_DNA"/>
</dbReference>
<feature type="transmembrane region" description="Helical" evidence="1">
    <location>
        <begin position="164"/>
        <end position="188"/>
    </location>
</feature>
<feature type="transmembrane region" description="Helical" evidence="1">
    <location>
        <begin position="349"/>
        <end position="367"/>
    </location>
</feature>
<keyword evidence="1" id="KW-0813">Transport</keyword>
<keyword evidence="1" id="KW-0472">Membrane</keyword>
<keyword evidence="1" id="KW-0029">Amino-acid transport</keyword>
<dbReference type="InterPro" id="IPR004445">
    <property type="entry name" value="GltS"/>
</dbReference>
<dbReference type="Pfam" id="PF03616">
    <property type="entry name" value="Glt_symporter"/>
    <property type="match status" value="1"/>
</dbReference>
<dbReference type="GO" id="GO:0005886">
    <property type="term" value="C:plasma membrane"/>
    <property type="evidence" value="ECO:0007669"/>
    <property type="project" value="UniProtKB-SubCell"/>
</dbReference>
<keyword evidence="1" id="KW-0769">Symport</keyword>
<comment type="subcellular location">
    <subcellularLocation>
        <location evidence="1">Cell membrane</location>
        <topology evidence="1">Multi-pass membrane protein</topology>
    </subcellularLocation>
</comment>
<keyword evidence="1" id="KW-0812">Transmembrane</keyword>
<dbReference type="Proteomes" id="UP000076079">
    <property type="component" value="Chromosome"/>
</dbReference>
<gene>
    <name evidence="3" type="primary">gltS</name>
    <name evidence="3" type="ORF">LuPra_03002</name>
</gene>
<evidence type="ECO:0000256" key="1">
    <source>
        <dbReference type="HAMAP-Rule" id="MF_02062"/>
    </source>
</evidence>
<feature type="transmembrane region" description="Helical" evidence="1">
    <location>
        <begin position="40"/>
        <end position="59"/>
    </location>
</feature>
<feature type="transmembrane region" description="Helical" evidence="1">
    <location>
        <begin position="294"/>
        <end position="313"/>
    </location>
</feature>
<feature type="transmembrane region" description="Helical" evidence="1">
    <location>
        <begin position="98"/>
        <end position="121"/>
    </location>
</feature>
<dbReference type="PATRIC" id="fig|1813736.3.peg.3202"/>
<dbReference type="GO" id="GO:0015501">
    <property type="term" value="F:glutamate:sodium symporter activity"/>
    <property type="evidence" value="ECO:0007669"/>
    <property type="project" value="UniProtKB-UniRule"/>
</dbReference>
<sequence length="414" mass="43532">MYHRRVFAINAIHTLAFAGVVLFAGYAIRQRLGWLARLNIPAPVIGGLIVSLVMTIGHVRGRVPFAFDTTWRDPLMIAFFTSVGFGASLGLLRRGGPLVVLFLAASSVFTVLQNVLGVIVARLLGQPPLFGVLAGSVTLAGGPATGLAFAPFFEQAGVTGAETIAVAAAMAGIVSGGLIGGPVGTWLIERRVHRGTAATTTHASATVAQHVVESELPGTATPPRGEDREAYALMKATALLLLAMWVGAGISDWLTAQGVVLPRYIGAMLAAIVLRNIDELTGWLGISQAVIDDLGTVALAFFIVIALMTLKLWQLAGLALPLAALLVVQIVFVAVIAPPVIFRLMGRDYDAAVMASGFIGFMLGTTANAMANMEALTERYGVAPRAFLVVPMVGAFFIDVVNNVVITAFLNVYR</sequence>
<feature type="transmembrane region" description="Helical" evidence="1">
    <location>
        <begin position="7"/>
        <end position="28"/>
    </location>
</feature>
<evidence type="ECO:0000313" key="3">
    <source>
        <dbReference type="EMBL" id="AMY09778.1"/>
    </source>
</evidence>
<reference evidence="3 4" key="1">
    <citation type="journal article" date="2016" name="Genome Announc.">
        <title>First Complete Genome Sequence of a Subdivision 6 Acidobacterium Strain.</title>
        <authorList>
            <person name="Huang S."/>
            <person name="Vieira S."/>
            <person name="Bunk B."/>
            <person name="Riedel T."/>
            <person name="Sproer C."/>
            <person name="Overmann J."/>
        </authorList>
    </citation>
    <scope>NUCLEOTIDE SEQUENCE [LARGE SCALE GENOMIC DNA]</scope>
    <source>
        <strain evidence="4">DSM 100886 HEG_-6_39</strain>
    </source>
</reference>